<reference evidence="3" key="1">
    <citation type="submission" date="2017-06" db="EMBL/GenBank/DDBJ databases">
        <title>Whole genome sequence of Laribacter hongkongensis LHGZ1.</title>
        <authorList>
            <person name="Chen D."/>
            <person name="Wu H."/>
            <person name="Chen J."/>
        </authorList>
    </citation>
    <scope>NUCLEOTIDE SEQUENCE [LARGE SCALE GENOMIC DNA]</scope>
    <source>
        <strain evidence="3">LHGZ1</strain>
    </source>
</reference>
<evidence type="ECO:0000313" key="3">
    <source>
        <dbReference type="Proteomes" id="UP000197424"/>
    </source>
</evidence>
<accession>A0A248LI33</accession>
<proteinExistence type="predicted"/>
<dbReference type="EMBL" id="CP022115">
    <property type="protein sequence ID" value="ASJ24302.1"/>
    <property type="molecule type" value="Genomic_DNA"/>
</dbReference>
<gene>
    <name evidence="2" type="ORF">LHGZ1_1471</name>
</gene>
<evidence type="ECO:0000313" key="2">
    <source>
        <dbReference type="EMBL" id="ASJ24302.1"/>
    </source>
</evidence>
<name>A0A248LI33_9NEIS</name>
<dbReference type="Proteomes" id="UP000197424">
    <property type="component" value="Chromosome"/>
</dbReference>
<dbReference type="RefSeq" id="WP_088860649.1">
    <property type="nucleotide sequence ID" value="NZ_CP022115.1"/>
</dbReference>
<evidence type="ECO:0000256" key="1">
    <source>
        <dbReference type="SAM" id="MobiDB-lite"/>
    </source>
</evidence>
<sequence>MAGKSKKFRVATEGATTDGRVIERAWIEQMARNYDPKRYGARVNLEHLKDILPDGPFKSYGDVLELTSEPVEDGKLGLFAVIDPTAELVAMTKARQKIYTSIEVNPGFADTGEAYLVGLAVTDSPASLGTEMLQFSAGATDNPLAARKTSPGNLFTAAIPATIELDDDTTGLLEGFSDKIKAMLGKFGKQTDANTAELKAAVEVIADSQKTVLEKLSQITVNPSAEDIATLKTELAKAKADHAALVQQLSTSPATPPRTPTAGGNGQITTDC</sequence>
<dbReference type="InterPro" id="IPR009228">
    <property type="entry name" value="Capsid_scaffold_GpO"/>
</dbReference>
<dbReference type="AlphaFoldDB" id="A0A248LI33"/>
<dbReference type="Pfam" id="PF05929">
    <property type="entry name" value="Phage_GPO"/>
    <property type="match status" value="1"/>
</dbReference>
<protein>
    <submittedName>
        <fullName evidence="2">Capsid scaffolding protein</fullName>
    </submittedName>
</protein>
<organism evidence="2 3">
    <name type="scientific">Laribacter hongkongensis</name>
    <dbReference type="NCBI Taxonomy" id="168471"/>
    <lineage>
        <taxon>Bacteria</taxon>
        <taxon>Pseudomonadati</taxon>
        <taxon>Pseudomonadota</taxon>
        <taxon>Betaproteobacteria</taxon>
        <taxon>Neisseriales</taxon>
        <taxon>Aquaspirillaceae</taxon>
        <taxon>Laribacter</taxon>
    </lineage>
</organism>
<feature type="region of interest" description="Disordered" evidence="1">
    <location>
        <begin position="250"/>
        <end position="272"/>
    </location>
</feature>
<dbReference type="OrthoDB" id="5625143at2"/>